<reference evidence="2 4" key="2">
    <citation type="submission" date="2018-12" db="EMBL/GenBank/DDBJ databases">
        <authorList>
            <person name="hu s."/>
            <person name="Xu Y."/>
            <person name="Xu B."/>
            <person name="Li F."/>
        </authorList>
    </citation>
    <scope>NUCLEOTIDE SEQUENCE [LARGE SCALE GENOMIC DNA]</scope>
    <source>
        <strain evidence="2 4">KSW2-17</strain>
    </source>
</reference>
<dbReference type="AlphaFoldDB" id="A0A2P8GU36"/>
<protein>
    <submittedName>
        <fullName evidence="1">Uncharacterized protein</fullName>
    </submittedName>
</protein>
<gene>
    <name evidence="1" type="ORF">CLV49_1077</name>
    <name evidence="2" type="ORF">ELQ93_14420</name>
</gene>
<organism evidence="1 3">
    <name type="scientific">Labedella gwakjiensis</name>
    <dbReference type="NCBI Taxonomy" id="390269"/>
    <lineage>
        <taxon>Bacteria</taxon>
        <taxon>Bacillati</taxon>
        <taxon>Actinomycetota</taxon>
        <taxon>Actinomycetes</taxon>
        <taxon>Micrococcales</taxon>
        <taxon>Microbacteriaceae</taxon>
        <taxon>Labedella</taxon>
    </lineage>
</organism>
<proteinExistence type="predicted"/>
<dbReference type="RefSeq" id="WP_106562607.1">
    <property type="nucleotide sequence ID" value="NZ_PYAU01000001.1"/>
</dbReference>
<dbReference type="Proteomes" id="UP000241203">
    <property type="component" value="Unassembled WGS sequence"/>
</dbReference>
<evidence type="ECO:0000313" key="3">
    <source>
        <dbReference type="Proteomes" id="UP000241203"/>
    </source>
</evidence>
<dbReference type="EMBL" id="RZGY01000002">
    <property type="protein sequence ID" value="RUQ84779.1"/>
    <property type="molecule type" value="Genomic_DNA"/>
</dbReference>
<dbReference type="EMBL" id="PYAU01000001">
    <property type="protein sequence ID" value="PSL37470.1"/>
    <property type="molecule type" value="Genomic_DNA"/>
</dbReference>
<reference evidence="1 3" key="1">
    <citation type="submission" date="2018-03" db="EMBL/GenBank/DDBJ databases">
        <title>Genomic Encyclopedia of Archaeal and Bacterial Type Strains, Phase II (KMG-II): from individual species to whole genera.</title>
        <authorList>
            <person name="Goeker M."/>
        </authorList>
    </citation>
    <scope>NUCLEOTIDE SEQUENCE [LARGE SCALE GENOMIC DNA]</scope>
    <source>
        <strain evidence="1 3">DSM 21548</strain>
    </source>
</reference>
<accession>A0A2P8GU36</accession>
<dbReference type="Proteomes" id="UP000268291">
    <property type="component" value="Unassembled WGS sequence"/>
</dbReference>
<evidence type="ECO:0000313" key="4">
    <source>
        <dbReference type="Proteomes" id="UP000268291"/>
    </source>
</evidence>
<sequence length="104" mass="11224">MTQPIYAMSAQDVARAQRVQAKRVAGAADWAESWDIRVTSLSSDEPIAEDAFSSLEFVDRITLGAHLDGLLARVGLRLAGTTDAEAARPLDDDTHVFLVEPTPS</sequence>
<comment type="caution">
    <text evidence="1">The sequence shown here is derived from an EMBL/GenBank/DDBJ whole genome shotgun (WGS) entry which is preliminary data.</text>
</comment>
<keyword evidence="4" id="KW-1185">Reference proteome</keyword>
<name>A0A2P8GU36_9MICO</name>
<evidence type="ECO:0000313" key="2">
    <source>
        <dbReference type="EMBL" id="RUQ84779.1"/>
    </source>
</evidence>
<evidence type="ECO:0000313" key="1">
    <source>
        <dbReference type="EMBL" id="PSL37470.1"/>
    </source>
</evidence>